<dbReference type="PANTHER" id="PTHR45881">
    <property type="entry name" value="CHECKPOINT SUPPRESSOR 1-LIKE, ISOFORM A-RELATED"/>
    <property type="match status" value="1"/>
</dbReference>
<dbReference type="CDD" id="cd22688">
    <property type="entry name" value="FHA_FOXK"/>
    <property type="match status" value="1"/>
</dbReference>
<feature type="region of interest" description="Disordered" evidence="7">
    <location>
        <begin position="871"/>
        <end position="935"/>
    </location>
</feature>
<keyword evidence="5 6" id="KW-0539">Nucleus</keyword>
<evidence type="ECO:0000256" key="7">
    <source>
        <dbReference type="SAM" id="MobiDB-lite"/>
    </source>
</evidence>
<feature type="compositionally biased region" description="Low complexity" evidence="7">
    <location>
        <begin position="916"/>
        <end position="925"/>
    </location>
</feature>
<feature type="region of interest" description="Disordered" evidence="7">
    <location>
        <begin position="451"/>
        <end position="471"/>
    </location>
</feature>
<feature type="domain" description="FHA" evidence="8">
    <location>
        <begin position="341"/>
        <end position="399"/>
    </location>
</feature>
<dbReference type="Proteomes" id="UP000593567">
    <property type="component" value="Unassembled WGS sequence"/>
</dbReference>
<feature type="DNA-binding region" description="Fork-head" evidence="6">
    <location>
        <begin position="560"/>
        <end position="655"/>
    </location>
</feature>
<dbReference type="CDD" id="cd20026">
    <property type="entry name" value="FH_FOXK"/>
    <property type="match status" value="1"/>
</dbReference>
<evidence type="ECO:0000256" key="4">
    <source>
        <dbReference type="ARBA" id="ARBA00023163"/>
    </source>
</evidence>
<reference evidence="10" key="1">
    <citation type="submission" date="2020-06" db="EMBL/GenBank/DDBJ databases">
        <title>Draft genome of Bugula neritina, a colonial animal packing powerful symbionts and potential medicines.</title>
        <authorList>
            <person name="Rayko M."/>
        </authorList>
    </citation>
    <scope>NUCLEOTIDE SEQUENCE [LARGE SCALE GENOMIC DNA]</scope>
    <source>
        <strain evidence="10">Kwan_BN1</strain>
    </source>
</reference>
<feature type="domain" description="Fork-head" evidence="9">
    <location>
        <begin position="560"/>
        <end position="655"/>
    </location>
</feature>
<evidence type="ECO:0000256" key="6">
    <source>
        <dbReference type="PROSITE-ProRule" id="PRU00089"/>
    </source>
</evidence>
<dbReference type="GO" id="GO:0000981">
    <property type="term" value="F:DNA-binding transcription factor activity, RNA polymerase II-specific"/>
    <property type="evidence" value="ECO:0007669"/>
    <property type="project" value="TreeGrafter"/>
</dbReference>
<evidence type="ECO:0000256" key="1">
    <source>
        <dbReference type="ARBA" id="ARBA00004123"/>
    </source>
</evidence>
<protein>
    <recommendedName>
        <fullName evidence="12">FOXK2</fullName>
    </recommendedName>
</protein>
<dbReference type="InterPro" id="IPR036390">
    <property type="entry name" value="WH_DNA-bd_sf"/>
</dbReference>
<dbReference type="PANTHER" id="PTHR45881:SF7">
    <property type="entry name" value="CHECKPOINT SUPPRESSOR 1-LIKE, ISOFORM A-RELATED"/>
    <property type="match status" value="1"/>
</dbReference>
<keyword evidence="3 6" id="KW-0238">DNA-binding</keyword>
<feature type="compositionally biased region" description="Polar residues" evidence="7">
    <location>
        <begin position="63"/>
        <end position="84"/>
    </location>
</feature>
<evidence type="ECO:0000259" key="9">
    <source>
        <dbReference type="PROSITE" id="PS50039"/>
    </source>
</evidence>
<dbReference type="EMBL" id="VXIV02000201">
    <property type="protein sequence ID" value="KAF6039883.1"/>
    <property type="molecule type" value="Genomic_DNA"/>
</dbReference>
<evidence type="ECO:0000256" key="5">
    <source>
        <dbReference type="ARBA" id="ARBA00023242"/>
    </source>
</evidence>
<feature type="region of interest" description="Disordered" evidence="7">
    <location>
        <begin position="693"/>
        <end position="727"/>
    </location>
</feature>
<dbReference type="AlphaFoldDB" id="A0A7J7KP85"/>
<dbReference type="InterPro" id="IPR018122">
    <property type="entry name" value="TF_fork_head_CS_1"/>
</dbReference>
<keyword evidence="2" id="KW-0805">Transcription regulation</keyword>
<dbReference type="PROSITE" id="PS50039">
    <property type="entry name" value="FORK_HEAD_3"/>
    <property type="match status" value="1"/>
</dbReference>
<dbReference type="SUPFAM" id="SSF49879">
    <property type="entry name" value="SMAD/FHA domain"/>
    <property type="match status" value="1"/>
</dbReference>
<dbReference type="GO" id="GO:0045893">
    <property type="term" value="P:positive regulation of DNA-templated transcription"/>
    <property type="evidence" value="ECO:0007669"/>
    <property type="project" value="UniProtKB-ARBA"/>
</dbReference>
<evidence type="ECO:0008006" key="12">
    <source>
        <dbReference type="Google" id="ProtNLM"/>
    </source>
</evidence>
<dbReference type="InterPro" id="IPR008984">
    <property type="entry name" value="SMAD_FHA_dom_sf"/>
</dbReference>
<comment type="subcellular location">
    <subcellularLocation>
        <location evidence="1 6">Nucleus</location>
    </subcellularLocation>
</comment>
<dbReference type="FunFam" id="1.10.10.10:FF:000030">
    <property type="entry name" value="Forkhead box protein K2"/>
    <property type="match status" value="1"/>
</dbReference>
<dbReference type="GO" id="GO:0000978">
    <property type="term" value="F:RNA polymerase II cis-regulatory region sequence-specific DNA binding"/>
    <property type="evidence" value="ECO:0007669"/>
    <property type="project" value="TreeGrafter"/>
</dbReference>
<feature type="region of interest" description="Disordered" evidence="7">
    <location>
        <begin position="1"/>
        <end position="84"/>
    </location>
</feature>
<gene>
    <name evidence="10" type="ORF">EB796_001806</name>
</gene>
<feature type="compositionally biased region" description="Polar residues" evidence="7">
    <location>
        <begin position="455"/>
        <end position="471"/>
    </location>
</feature>
<dbReference type="SMART" id="SM00339">
    <property type="entry name" value="FH"/>
    <property type="match status" value="1"/>
</dbReference>
<evidence type="ECO:0000259" key="8">
    <source>
        <dbReference type="PROSITE" id="PS50006"/>
    </source>
</evidence>
<dbReference type="PROSITE" id="PS50006">
    <property type="entry name" value="FHA_DOMAIN"/>
    <property type="match status" value="1"/>
</dbReference>
<dbReference type="PROSITE" id="PS00657">
    <property type="entry name" value="FORK_HEAD_1"/>
    <property type="match status" value="1"/>
</dbReference>
<keyword evidence="11" id="KW-1185">Reference proteome</keyword>
<dbReference type="Pfam" id="PF00250">
    <property type="entry name" value="Forkhead"/>
    <property type="match status" value="1"/>
</dbReference>
<organism evidence="10 11">
    <name type="scientific">Bugula neritina</name>
    <name type="common">Brown bryozoan</name>
    <name type="synonym">Sertularia neritina</name>
    <dbReference type="NCBI Taxonomy" id="10212"/>
    <lineage>
        <taxon>Eukaryota</taxon>
        <taxon>Metazoa</taxon>
        <taxon>Spiralia</taxon>
        <taxon>Lophotrochozoa</taxon>
        <taxon>Bryozoa</taxon>
        <taxon>Gymnolaemata</taxon>
        <taxon>Cheilostomatida</taxon>
        <taxon>Flustrina</taxon>
        <taxon>Buguloidea</taxon>
        <taxon>Bugulidae</taxon>
        <taxon>Bugula</taxon>
    </lineage>
</organism>
<dbReference type="Gene3D" id="2.60.200.20">
    <property type="match status" value="1"/>
</dbReference>
<sequence length="935" mass="101978">MATDKDARILLALQQPQPPNVNVAGAEVDRKHTPTDRDTHTDSNTWSQSQSESHSPDRRHENQSQPGSGSRNKHGTTTLDAKQPYSFSYMQSESGTLNRTDKIQADFSSHAHNHIDTNLGLKTNSKETNDIDVEADYNINMNKQHHHENNYKYKDARSRTGTNVTANFSVSHNYSDSSHAHTGIKMKCHSNFVSQEELQNDNGDREYRNVGIAHDTDADSTNLILAESSRNDHSDNANSYNISESVTLRKSTLPLDLVENQETKLDMNINHSQHEAKQQLQGYSNTNPLLDAAKSNVQMVGKEHLWRTPVVNTDSPSIVSLPAVARLQGKDFEYFMTKTRIIVGRNSSLGDVDVHMGNSTFISREHVEIVFETSGSNSIPNFYLTCGGKNGLFVDEILQRKGAARLILPKKCVMRFPSTSIKIVFQSLVDQSNFSSYQQSFVNDSVASKVKHEPTNAQQTETNASTVASLTSPQPTVFNRKNIPLALSPASKGLRIHIPGQRGFNSPCPSPTGTISAVNSAPASPRGSSYFNSIIPDLNVAAQRAQGLKEGELPRPEDVKPPYSYAQLIVQAISNSTYKQLTLSGIYAYITKVHPYYRTADKGWQNSIRHNLSLNRYFVKVARSQEEPGKGSFWRIDPASEPKLVAQAYRRRRQRGVPCFRAPAFSPLTARSAPVSPTHYSSSLFTPPDSNLLDDAADDNFESDSSSADVQHAAQSANASHSGSAGTAVTGTTGRFLLHSVRNIQSAPGSPQGYRVVSPTTLKKFALASVNTSTAGGLIISPHFVSRHANGGVVIPVATSVLTPTPFPNTLASIATTTDADISFSTNTPTISSAAQSSFQTEQSCTQSISQASRLPGDIEAADIPLPVQLMTDHNSEDGQSSQPTMHQLPTGRPAADPGPAIMQSEKVNLKRPQCDDVTSLVTDSSSEEKILKLT</sequence>
<dbReference type="PRINTS" id="PR00053">
    <property type="entry name" value="FORKHEAD"/>
</dbReference>
<feature type="compositionally biased region" description="Polar residues" evidence="7">
    <location>
        <begin position="42"/>
        <end position="53"/>
    </location>
</feature>
<dbReference type="OrthoDB" id="691130at2759"/>
<dbReference type="PROSITE" id="PS00658">
    <property type="entry name" value="FORK_HEAD_2"/>
    <property type="match status" value="1"/>
</dbReference>
<dbReference type="InterPro" id="IPR030456">
    <property type="entry name" value="TF_fork_head_CS_2"/>
</dbReference>
<feature type="compositionally biased region" description="Basic and acidic residues" evidence="7">
    <location>
        <begin position="27"/>
        <end position="41"/>
    </location>
</feature>
<accession>A0A7J7KP85</accession>
<proteinExistence type="predicted"/>
<keyword evidence="4" id="KW-0804">Transcription</keyword>
<dbReference type="Gene3D" id="1.10.10.10">
    <property type="entry name" value="Winged helix-like DNA-binding domain superfamily/Winged helix DNA-binding domain"/>
    <property type="match status" value="1"/>
</dbReference>
<dbReference type="InterPro" id="IPR036388">
    <property type="entry name" value="WH-like_DNA-bd_sf"/>
</dbReference>
<evidence type="ECO:0000256" key="2">
    <source>
        <dbReference type="ARBA" id="ARBA00023015"/>
    </source>
</evidence>
<feature type="compositionally biased region" description="Low complexity" evidence="7">
    <location>
        <begin position="711"/>
        <end position="727"/>
    </location>
</feature>
<dbReference type="InterPro" id="IPR000253">
    <property type="entry name" value="FHA_dom"/>
</dbReference>
<evidence type="ECO:0000313" key="11">
    <source>
        <dbReference type="Proteomes" id="UP000593567"/>
    </source>
</evidence>
<dbReference type="SMART" id="SM00240">
    <property type="entry name" value="FHA"/>
    <property type="match status" value="1"/>
</dbReference>
<feature type="compositionally biased region" description="Polar residues" evidence="7">
    <location>
        <begin position="878"/>
        <end position="888"/>
    </location>
</feature>
<dbReference type="Pfam" id="PF00498">
    <property type="entry name" value="FHA"/>
    <property type="match status" value="1"/>
</dbReference>
<evidence type="ECO:0000313" key="10">
    <source>
        <dbReference type="EMBL" id="KAF6039883.1"/>
    </source>
</evidence>
<evidence type="ECO:0000256" key="3">
    <source>
        <dbReference type="ARBA" id="ARBA00023125"/>
    </source>
</evidence>
<comment type="caution">
    <text evidence="10">The sequence shown here is derived from an EMBL/GenBank/DDBJ whole genome shotgun (WGS) entry which is preliminary data.</text>
</comment>
<dbReference type="GO" id="GO:0005634">
    <property type="term" value="C:nucleus"/>
    <property type="evidence" value="ECO:0007669"/>
    <property type="project" value="UniProtKB-SubCell"/>
</dbReference>
<dbReference type="InterPro" id="IPR001766">
    <property type="entry name" value="Fork_head_dom"/>
</dbReference>
<dbReference type="SUPFAM" id="SSF46785">
    <property type="entry name" value="Winged helix' DNA-binding domain"/>
    <property type="match status" value="1"/>
</dbReference>
<name>A0A7J7KP85_BUGNE</name>